<dbReference type="AlphaFoldDB" id="A0A437Q6P0"/>
<keyword evidence="3" id="KW-0963">Cytoplasm</keyword>
<comment type="caution">
    <text evidence="5">The sequence shown here is derived from an EMBL/GenBank/DDBJ whole genome shotgun (WGS) entry which is preliminary data.</text>
</comment>
<evidence type="ECO:0000313" key="5">
    <source>
        <dbReference type="EMBL" id="RVU30157.1"/>
    </source>
</evidence>
<name>A0A437Q6P0_9GAMM</name>
<evidence type="ECO:0000256" key="2">
    <source>
        <dbReference type="ARBA" id="ARBA00021483"/>
    </source>
</evidence>
<dbReference type="GO" id="GO:0007165">
    <property type="term" value="P:signal transduction"/>
    <property type="evidence" value="ECO:0007669"/>
    <property type="project" value="InterPro"/>
</dbReference>
<dbReference type="SMART" id="SM00260">
    <property type="entry name" value="CheW"/>
    <property type="match status" value="1"/>
</dbReference>
<gene>
    <name evidence="5" type="ORF">EOE65_13545</name>
</gene>
<dbReference type="Gene3D" id="2.40.50.180">
    <property type="entry name" value="CheA-289, Domain 4"/>
    <property type="match status" value="1"/>
</dbReference>
<accession>A0A437Q6P0</accession>
<dbReference type="GO" id="GO:0006935">
    <property type="term" value="P:chemotaxis"/>
    <property type="evidence" value="ECO:0007669"/>
    <property type="project" value="InterPro"/>
</dbReference>
<dbReference type="InterPro" id="IPR036061">
    <property type="entry name" value="CheW-like_dom_sf"/>
</dbReference>
<dbReference type="InterPro" id="IPR039315">
    <property type="entry name" value="CheW"/>
</dbReference>
<dbReference type="Gene3D" id="2.30.30.40">
    <property type="entry name" value="SH3 Domains"/>
    <property type="match status" value="1"/>
</dbReference>
<feature type="domain" description="CheW-like" evidence="4">
    <location>
        <begin position="5"/>
        <end position="149"/>
    </location>
</feature>
<dbReference type="PANTHER" id="PTHR22617">
    <property type="entry name" value="CHEMOTAXIS SENSOR HISTIDINE KINASE-RELATED"/>
    <property type="match status" value="1"/>
</dbReference>
<dbReference type="EMBL" id="SACQ01000006">
    <property type="protein sequence ID" value="RVU30157.1"/>
    <property type="molecule type" value="Genomic_DNA"/>
</dbReference>
<keyword evidence="6" id="KW-1185">Reference proteome</keyword>
<reference evidence="5 6" key="1">
    <citation type="submission" date="2019-01" db="EMBL/GenBank/DDBJ databases">
        <authorList>
            <person name="Chen W.-M."/>
        </authorList>
    </citation>
    <scope>NUCLEOTIDE SEQUENCE [LARGE SCALE GENOMIC DNA]</scope>
    <source>
        <strain evidence="5 6">HPM-16</strain>
    </source>
</reference>
<dbReference type="Proteomes" id="UP000282818">
    <property type="component" value="Unassembled WGS sequence"/>
</dbReference>
<dbReference type="PANTHER" id="PTHR22617:SF45">
    <property type="entry name" value="CHEMOTAXIS PROTEIN CHEW"/>
    <property type="match status" value="1"/>
</dbReference>
<evidence type="ECO:0000313" key="6">
    <source>
        <dbReference type="Proteomes" id="UP000282818"/>
    </source>
</evidence>
<sequence>MLVDSRQVLTFILAEEEYAVDILRVQEIRGWSAVTRIPNAPDYMKGVLNLRGAIIPVIDLRLRFGFGARAYDQTTVIVVVWVNSGDRQRSIGLVVDAVAETYAISNDEMSPAPLMGAGVEPDFIEGLATLDEKMIILLNLDYLLNSGDLALDESGSE</sequence>
<dbReference type="PROSITE" id="PS50851">
    <property type="entry name" value="CHEW"/>
    <property type="match status" value="1"/>
</dbReference>
<organism evidence="5 6">
    <name type="scientific">Neptunomonas marina</name>
    <dbReference type="NCBI Taxonomy" id="1815562"/>
    <lineage>
        <taxon>Bacteria</taxon>
        <taxon>Pseudomonadati</taxon>
        <taxon>Pseudomonadota</taxon>
        <taxon>Gammaproteobacteria</taxon>
        <taxon>Oceanospirillales</taxon>
        <taxon>Oceanospirillaceae</taxon>
        <taxon>Neptunomonas</taxon>
    </lineage>
</organism>
<dbReference type="SUPFAM" id="SSF50341">
    <property type="entry name" value="CheW-like"/>
    <property type="match status" value="1"/>
</dbReference>
<evidence type="ECO:0000256" key="1">
    <source>
        <dbReference type="ARBA" id="ARBA00004496"/>
    </source>
</evidence>
<proteinExistence type="predicted"/>
<evidence type="ECO:0000259" key="4">
    <source>
        <dbReference type="PROSITE" id="PS50851"/>
    </source>
</evidence>
<comment type="subcellular location">
    <subcellularLocation>
        <location evidence="1">Cytoplasm</location>
    </subcellularLocation>
</comment>
<dbReference type="InterPro" id="IPR002545">
    <property type="entry name" value="CheW-lke_dom"/>
</dbReference>
<dbReference type="GO" id="GO:0005829">
    <property type="term" value="C:cytosol"/>
    <property type="evidence" value="ECO:0007669"/>
    <property type="project" value="TreeGrafter"/>
</dbReference>
<dbReference type="CDD" id="cd00732">
    <property type="entry name" value="CheW"/>
    <property type="match status" value="1"/>
</dbReference>
<protein>
    <recommendedName>
        <fullName evidence="2">Chemotaxis protein CheW</fullName>
    </recommendedName>
</protein>
<dbReference type="Pfam" id="PF01584">
    <property type="entry name" value="CheW"/>
    <property type="match status" value="1"/>
</dbReference>
<evidence type="ECO:0000256" key="3">
    <source>
        <dbReference type="ARBA" id="ARBA00022490"/>
    </source>
</evidence>